<evidence type="ECO:0000313" key="2">
    <source>
        <dbReference type="Proteomes" id="UP000037069"/>
    </source>
</evidence>
<dbReference type="Proteomes" id="UP000037069">
    <property type="component" value="Unassembled WGS sequence"/>
</dbReference>
<keyword evidence="2" id="KW-1185">Reference proteome</keyword>
<organism evidence="1 2">
    <name type="scientific">Lucilia cuprina</name>
    <name type="common">Green bottle fly</name>
    <name type="synonym">Australian sheep blowfly</name>
    <dbReference type="NCBI Taxonomy" id="7375"/>
    <lineage>
        <taxon>Eukaryota</taxon>
        <taxon>Metazoa</taxon>
        <taxon>Ecdysozoa</taxon>
        <taxon>Arthropoda</taxon>
        <taxon>Hexapoda</taxon>
        <taxon>Insecta</taxon>
        <taxon>Pterygota</taxon>
        <taxon>Neoptera</taxon>
        <taxon>Endopterygota</taxon>
        <taxon>Diptera</taxon>
        <taxon>Brachycera</taxon>
        <taxon>Muscomorpha</taxon>
        <taxon>Oestroidea</taxon>
        <taxon>Calliphoridae</taxon>
        <taxon>Luciliinae</taxon>
        <taxon>Lucilia</taxon>
    </lineage>
</organism>
<gene>
    <name evidence="1" type="ORF">FF38_02884</name>
</gene>
<evidence type="ECO:0000313" key="1">
    <source>
        <dbReference type="EMBL" id="KNC28877.1"/>
    </source>
</evidence>
<dbReference type="EMBL" id="JRES01000736">
    <property type="protein sequence ID" value="KNC28877.1"/>
    <property type="molecule type" value="Genomic_DNA"/>
</dbReference>
<comment type="caution">
    <text evidence="1">The sequence shown here is derived from an EMBL/GenBank/DDBJ whole genome shotgun (WGS) entry which is preliminary data.</text>
</comment>
<accession>A0A0L0C9G3</accession>
<sequence>MFFPGEEHPVTANLLGLKTMYVHSETKRFIVIPFNNVEIQKTENPKLYHNTRIKTTDNEQCPDRIPITALRLRLSSPTSILVAPISIFGYRAFDILLSDPG</sequence>
<protein>
    <submittedName>
        <fullName evidence="1">Uncharacterized protein</fullName>
    </submittedName>
</protein>
<reference evidence="1 2" key="1">
    <citation type="journal article" date="2015" name="Nat. Commun.">
        <title>Lucilia cuprina genome unlocks parasitic fly biology to underpin future interventions.</title>
        <authorList>
            <person name="Anstead C.A."/>
            <person name="Korhonen P.K."/>
            <person name="Young N.D."/>
            <person name="Hall R.S."/>
            <person name="Jex A.R."/>
            <person name="Murali S.C."/>
            <person name="Hughes D.S."/>
            <person name="Lee S.F."/>
            <person name="Perry T."/>
            <person name="Stroehlein A.J."/>
            <person name="Ansell B.R."/>
            <person name="Breugelmans B."/>
            <person name="Hofmann A."/>
            <person name="Qu J."/>
            <person name="Dugan S."/>
            <person name="Lee S.L."/>
            <person name="Chao H."/>
            <person name="Dinh H."/>
            <person name="Han Y."/>
            <person name="Doddapaneni H.V."/>
            <person name="Worley K.C."/>
            <person name="Muzny D.M."/>
            <person name="Ioannidis P."/>
            <person name="Waterhouse R.M."/>
            <person name="Zdobnov E.M."/>
            <person name="James P.J."/>
            <person name="Bagnall N.H."/>
            <person name="Kotze A.C."/>
            <person name="Gibbs R.A."/>
            <person name="Richards S."/>
            <person name="Batterham P."/>
            <person name="Gasser R.B."/>
        </authorList>
    </citation>
    <scope>NUCLEOTIDE SEQUENCE [LARGE SCALE GENOMIC DNA]</scope>
    <source>
        <strain evidence="1 2">LS</strain>
        <tissue evidence="1">Full body</tissue>
    </source>
</reference>
<proteinExistence type="predicted"/>
<dbReference type="AlphaFoldDB" id="A0A0L0C9G3"/>
<name>A0A0L0C9G3_LUCCU</name>